<name>A0AAD7H691_9AGAR</name>
<gene>
    <name evidence="2" type="ORF">B0H16DRAFT_550152</name>
</gene>
<sequence>MSDSDSLREVNAEILIYNLETAWSPAAAEICLYGAYFVLVAFYLHALLTRRMAKQTFLTIAIIALFILCTIHCAFILAATTLNNRIYVRLDAGLPFVKDQNRYSKLTLATQVVYVTSNVIADGIFIFRCYAIWNFRLKVVLLPIFMTLALAAFGYFTAIDAAAGSRFVGLNTSDILNLIELTDDDRVDGINCGSYLVARPRSSASEWKKDSKQILHRMRNDNPAPCTL</sequence>
<protein>
    <submittedName>
        <fullName evidence="2">Uncharacterized protein</fullName>
    </submittedName>
</protein>
<feature type="transmembrane region" description="Helical" evidence="1">
    <location>
        <begin position="139"/>
        <end position="158"/>
    </location>
</feature>
<dbReference type="EMBL" id="JARKIB010000352">
    <property type="protein sequence ID" value="KAJ7713063.1"/>
    <property type="molecule type" value="Genomic_DNA"/>
</dbReference>
<keyword evidence="3" id="KW-1185">Reference proteome</keyword>
<keyword evidence="1" id="KW-1133">Transmembrane helix</keyword>
<evidence type="ECO:0000256" key="1">
    <source>
        <dbReference type="SAM" id="Phobius"/>
    </source>
</evidence>
<proteinExistence type="predicted"/>
<evidence type="ECO:0000313" key="2">
    <source>
        <dbReference type="EMBL" id="KAJ7713063.1"/>
    </source>
</evidence>
<feature type="transmembrane region" description="Helical" evidence="1">
    <location>
        <begin position="22"/>
        <end position="44"/>
    </location>
</feature>
<keyword evidence="1" id="KW-0472">Membrane</keyword>
<accession>A0AAD7H691</accession>
<dbReference type="AlphaFoldDB" id="A0AAD7H691"/>
<organism evidence="2 3">
    <name type="scientific">Mycena metata</name>
    <dbReference type="NCBI Taxonomy" id="1033252"/>
    <lineage>
        <taxon>Eukaryota</taxon>
        <taxon>Fungi</taxon>
        <taxon>Dikarya</taxon>
        <taxon>Basidiomycota</taxon>
        <taxon>Agaricomycotina</taxon>
        <taxon>Agaricomycetes</taxon>
        <taxon>Agaricomycetidae</taxon>
        <taxon>Agaricales</taxon>
        <taxon>Marasmiineae</taxon>
        <taxon>Mycenaceae</taxon>
        <taxon>Mycena</taxon>
    </lineage>
</organism>
<dbReference type="Proteomes" id="UP001215598">
    <property type="component" value="Unassembled WGS sequence"/>
</dbReference>
<comment type="caution">
    <text evidence="2">The sequence shown here is derived from an EMBL/GenBank/DDBJ whole genome shotgun (WGS) entry which is preliminary data.</text>
</comment>
<feature type="transmembrane region" description="Helical" evidence="1">
    <location>
        <begin position="56"/>
        <end position="79"/>
    </location>
</feature>
<keyword evidence="1" id="KW-0812">Transmembrane</keyword>
<feature type="transmembrane region" description="Helical" evidence="1">
    <location>
        <begin position="108"/>
        <end position="127"/>
    </location>
</feature>
<evidence type="ECO:0000313" key="3">
    <source>
        <dbReference type="Proteomes" id="UP001215598"/>
    </source>
</evidence>
<reference evidence="2" key="1">
    <citation type="submission" date="2023-03" db="EMBL/GenBank/DDBJ databases">
        <title>Massive genome expansion in bonnet fungi (Mycena s.s.) driven by repeated elements and novel gene families across ecological guilds.</title>
        <authorList>
            <consortium name="Lawrence Berkeley National Laboratory"/>
            <person name="Harder C.B."/>
            <person name="Miyauchi S."/>
            <person name="Viragh M."/>
            <person name="Kuo A."/>
            <person name="Thoen E."/>
            <person name="Andreopoulos B."/>
            <person name="Lu D."/>
            <person name="Skrede I."/>
            <person name="Drula E."/>
            <person name="Henrissat B."/>
            <person name="Morin E."/>
            <person name="Kohler A."/>
            <person name="Barry K."/>
            <person name="LaButti K."/>
            <person name="Morin E."/>
            <person name="Salamov A."/>
            <person name="Lipzen A."/>
            <person name="Mereny Z."/>
            <person name="Hegedus B."/>
            <person name="Baldrian P."/>
            <person name="Stursova M."/>
            <person name="Weitz H."/>
            <person name="Taylor A."/>
            <person name="Grigoriev I.V."/>
            <person name="Nagy L.G."/>
            <person name="Martin F."/>
            <person name="Kauserud H."/>
        </authorList>
    </citation>
    <scope>NUCLEOTIDE SEQUENCE</scope>
    <source>
        <strain evidence="2">CBHHK182m</strain>
    </source>
</reference>